<keyword evidence="8 14" id="KW-0863">Zinc-finger</keyword>
<dbReference type="InterPro" id="IPR044600">
    <property type="entry name" value="ATL1/ATL16-like"/>
</dbReference>
<accession>A0A178WFY0</accession>
<evidence type="ECO:0000313" key="17">
    <source>
        <dbReference type="Proteomes" id="UP000078284"/>
    </source>
</evidence>
<dbReference type="AlphaFoldDB" id="A0A178WFY0"/>
<comment type="caution">
    <text evidence="16">The sequence shown here is derived from an EMBL/GenBank/DDBJ whole genome shotgun (WGS) entry which is preliminary data.</text>
</comment>
<evidence type="ECO:0000256" key="6">
    <source>
        <dbReference type="ARBA" id="ARBA00022692"/>
    </source>
</evidence>
<keyword evidence="7" id="KW-0479">Metal-binding</keyword>
<evidence type="ECO:0000256" key="1">
    <source>
        <dbReference type="ARBA" id="ARBA00000900"/>
    </source>
</evidence>
<dbReference type="EMBL" id="LUHQ01000001">
    <property type="protein sequence ID" value="OAP17278.1"/>
    <property type="molecule type" value="Genomic_DNA"/>
</dbReference>
<evidence type="ECO:0000313" key="16">
    <source>
        <dbReference type="EMBL" id="OAP17278.1"/>
    </source>
</evidence>
<dbReference type="GO" id="GO:0016567">
    <property type="term" value="P:protein ubiquitination"/>
    <property type="evidence" value="ECO:0007669"/>
    <property type="project" value="InterPro"/>
</dbReference>
<protein>
    <recommendedName>
        <fullName evidence="4">RING-type E3 ubiquitin transferase</fullName>
        <ecNumber evidence="4">2.3.2.27</ecNumber>
    </recommendedName>
</protein>
<evidence type="ECO:0000256" key="14">
    <source>
        <dbReference type="PROSITE-ProRule" id="PRU00175"/>
    </source>
</evidence>
<comment type="subcellular location">
    <subcellularLocation>
        <location evidence="2">Membrane</location>
        <topology evidence="2">Single-pass membrane protein</topology>
    </subcellularLocation>
</comment>
<keyword evidence="5" id="KW-0808">Transferase</keyword>
<comment type="similarity">
    <text evidence="13">Belongs to the RING-type zinc finger family. ATL subfamily.</text>
</comment>
<reference evidence="17" key="1">
    <citation type="journal article" date="2016" name="Proc. Natl. Acad. Sci. U.S.A.">
        <title>Chromosome-level assembly of Arabidopsis thaliana Ler reveals the extent of translocation and inversion polymorphisms.</title>
        <authorList>
            <person name="Zapata L."/>
            <person name="Ding J."/>
            <person name="Willing E.M."/>
            <person name="Hartwig B."/>
            <person name="Bezdan D."/>
            <person name="Jiao W.B."/>
            <person name="Patel V."/>
            <person name="Velikkakam James G."/>
            <person name="Koornneef M."/>
            <person name="Ossowski S."/>
            <person name="Schneeberger K."/>
        </authorList>
    </citation>
    <scope>NUCLEOTIDE SEQUENCE [LARGE SCALE GENOMIC DNA]</scope>
    <source>
        <strain evidence="17">cv. Landsberg erecta</strain>
    </source>
</reference>
<dbReference type="InterPro" id="IPR001841">
    <property type="entry name" value="Znf_RING"/>
</dbReference>
<feature type="domain" description="RING-type" evidence="15">
    <location>
        <begin position="114"/>
        <end position="152"/>
    </location>
</feature>
<dbReference type="SMART" id="SM00184">
    <property type="entry name" value="RING"/>
    <property type="match status" value="1"/>
</dbReference>
<evidence type="ECO:0000256" key="10">
    <source>
        <dbReference type="ARBA" id="ARBA00022833"/>
    </source>
</evidence>
<dbReference type="Pfam" id="PF13639">
    <property type="entry name" value="zf-RING_2"/>
    <property type="match status" value="1"/>
</dbReference>
<evidence type="ECO:0000256" key="2">
    <source>
        <dbReference type="ARBA" id="ARBA00004167"/>
    </source>
</evidence>
<gene>
    <name evidence="16" type="ordered locus">AXX17_At1g65100</name>
</gene>
<dbReference type="PANTHER" id="PTHR46913:SF1">
    <property type="entry name" value="RING-H2 FINGER PROTEIN ATL16"/>
    <property type="match status" value="1"/>
</dbReference>
<dbReference type="EC" id="2.3.2.27" evidence="4"/>
<dbReference type="GO" id="GO:0061630">
    <property type="term" value="F:ubiquitin protein ligase activity"/>
    <property type="evidence" value="ECO:0007669"/>
    <property type="project" value="UniProtKB-EC"/>
</dbReference>
<dbReference type="SUPFAM" id="SSF57850">
    <property type="entry name" value="RING/U-box"/>
    <property type="match status" value="1"/>
</dbReference>
<evidence type="ECO:0000256" key="8">
    <source>
        <dbReference type="ARBA" id="ARBA00022771"/>
    </source>
</evidence>
<dbReference type="InterPro" id="IPR013083">
    <property type="entry name" value="Znf_RING/FYVE/PHD"/>
</dbReference>
<evidence type="ECO:0000256" key="11">
    <source>
        <dbReference type="ARBA" id="ARBA00022989"/>
    </source>
</evidence>
<dbReference type="Proteomes" id="UP000078284">
    <property type="component" value="Chromosome 1"/>
</dbReference>
<evidence type="ECO:0000256" key="9">
    <source>
        <dbReference type="ARBA" id="ARBA00022786"/>
    </source>
</evidence>
<evidence type="ECO:0000256" key="7">
    <source>
        <dbReference type="ARBA" id="ARBA00022723"/>
    </source>
</evidence>
<keyword evidence="10" id="KW-0862">Zinc</keyword>
<keyword evidence="12" id="KW-0472">Membrane</keyword>
<evidence type="ECO:0000256" key="3">
    <source>
        <dbReference type="ARBA" id="ARBA00004906"/>
    </source>
</evidence>
<sequence length="161" mass="18267">MSEIEELVCIEASVTRKSTSNTVEIRVSRRNKVTLGSSDSPPFPTPHLFLKNIVSFDEQSMYNLLYPRLQDPNLCSILSFKIAFEAKRVPGPLYISYDVTLTPQIFEEPDMETCGLCLLEEQHLFDMPNCAHVFHGDCIDKWLSTSNNCPLCGVEIMDDDE</sequence>
<comment type="catalytic activity">
    <reaction evidence="1">
        <text>S-ubiquitinyl-[E2 ubiquitin-conjugating enzyme]-L-cysteine + [acceptor protein]-L-lysine = [E2 ubiquitin-conjugating enzyme]-L-cysteine + N(6)-ubiquitinyl-[acceptor protein]-L-lysine.</text>
        <dbReference type="EC" id="2.3.2.27"/>
    </reaction>
</comment>
<keyword evidence="6" id="KW-0812">Transmembrane</keyword>
<name>A0A178WFY0_ARATH</name>
<dbReference type="GO" id="GO:0008270">
    <property type="term" value="F:zinc ion binding"/>
    <property type="evidence" value="ECO:0007669"/>
    <property type="project" value="UniProtKB-KW"/>
</dbReference>
<dbReference type="ExpressionAtlas" id="A0A178WFY0">
    <property type="expression patterns" value="baseline and differential"/>
</dbReference>
<keyword evidence="11" id="KW-1133">Transmembrane helix</keyword>
<dbReference type="PROSITE" id="PS50089">
    <property type="entry name" value="ZF_RING_2"/>
    <property type="match status" value="1"/>
</dbReference>
<evidence type="ECO:0000256" key="12">
    <source>
        <dbReference type="ARBA" id="ARBA00023136"/>
    </source>
</evidence>
<evidence type="ECO:0000259" key="15">
    <source>
        <dbReference type="PROSITE" id="PS50089"/>
    </source>
</evidence>
<evidence type="ECO:0000256" key="5">
    <source>
        <dbReference type="ARBA" id="ARBA00022679"/>
    </source>
</evidence>
<organism evidence="16 17">
    <name type="scientific">Arabidopsis thaliana</name>
    <name type="common">Mouse-ear cress</name>
    <dbReference type="NCBI Taxonomy" id="3702"/>
    <lineage>
        <taxon>Eukaryota</taxon>
        <taxon>Viridiplantae</taxon>
        <taxon>Streptophyta</taxon>
        <taxon>Embryophyta</taxon>
        <taxon>Tracheophyta</taxon>
        <taxon>Spermatophyta</taxon>
        <taxon>Magnoliopsida</taxon>
        <taxon>eudicotyledons</taxon>
        <taxon>Gunneridae</taxon>
        <taxon>Pentapetalae</taxon>
        <taxon>rosids</taxon>
        <taxon>malvids</taxon>
        <taxon>Brassicales</taxon>
        <taxon>Brassicaceae</taxon>
        <taxon>Camelineae</taxon>
        <taxon>Arabidopsis</taxon>
    </lineage>
</organism>
<dbReference type="Gene3D" id="3.30.40.10">
    <property type="entry name" value="Zinc/RING finger domain, C3HC4 (zinc finger)"/>
    <property type="match status" value="1"/>
</dbReference>
<evidence type="ECO:0000256" key="13">
    <source>
        <dbReference type="ARBA" id="ARBA00024209"/>
    </source>
</evidence>
<evidence type="ECO:0000256" key="4">
    <source>
        <dbReference type="ARBA" id="ARBA00012483"/>
    </source>
</evidence>
<comment type="pathway">
    <text evidence="3">Protein modification; protein ubiquitination.</text>
</comment>
<proteinExistence type="inferred from homology"/>
<keyword evidence="9" id="KW-0833">Ubl conjugation pathway</keyword>
<dbReference type="PANTHER" id="PTHR46913">
    <property type="entry name" value="RING-H2 FINGER PROTEIN ATL16"/>
    <property type="match status" value="1"/>
</dbReference>
<dbReference type="GO" id="GO:0016020">
    <property type="term" value="C:membrane"/>
    <property type="evidence" value="ECO:0007669"/>
    <property type="project" value="UniProtKB-SubCell"/>
</dbReference>